<reference evidence="8" key="2">
    <citation type="submission" date="2022-10" db="EMBL/GenBank/DDBJ databases">
        <authorList>
            <person name="Trinh H.N."/>
        </authorList>
    </citation>
    <scope>NUCLEOTIDE SEQUENCE</scope>
    <source>
        <strain evidence="8">RN2-1</strain>
    </source>
</reference>
<evidence type="ECO:0000313" key="8">
    <source>
        <dbReference type="EMBL" id="MCW3473427.1"/>
    </source>
</evidence>
<dbReference type="InterPro" id="IPR050492">
    <property type="entry name" value="Bact_metal-bind_prot9"/>
</dbReference>
<keyword evidence="4" id="KW-0479">Metal-binding</keyword>
<dbReference type="EMBL" id="JAPDNT010000001">
    <property type="protein sequence ID" value="MCW3473427.1"/>
    <property type="molecule type" value="Genomic_DNA"/>
</dbReference>
<comment type="caution">
    <text evidence="8">The sequence shown here is derived from an EMBL/GenBank/DDBJ whole genome shotgun (WGS) entry which is preliminary data.</text>
</comment>
<evidence type="ECO:0000256" key="7">
    <source>
        <dbReference type="SAM" id="SignalP"/>
    </source>
</evidence>
<dbReference type="PRINTS" id="PR00690">
    <property type="entry name" value="ADHESNFAMILY"/>
</dbReference>
<reference evidence="8" key="1">
    <citation type="submission" date="2022-09" db="EMBL/GenBank/DDBJ databases">
        <title>Rhodovastum sp. nov. RN2-1 isolated from soil in Seongnam, South Korea.</title>
        <authorList>
            <person name="Le N.T."/>
        </authorList>
    </citation>
    <scope>NUCLEOTIDE SEQUENCE</scope>
    <source>
        <strain evidence="8">RN2-1</strain>
    </source>
</reference>
<protein>
    <submittedName>
        <fullName evidence="8">Zinc ABC transporter substrate-binding protein</fullName>
    </submittedName>
</protein>
<dbReference type="SUPFAM" id="SSF53807">
    <property type="entry name" value="Helical backbone' metal receptor"/>
    <property type="match status" value="1"/>
</dbReference>
<keyword evidence="9" id="KW-1185">Reference proteome</keyword>
<comment type="subcellular location">
    <subcellularLocation>
        <location evidence="1">Cell envelope</location>
    </subcellularLocation>
</comment>
<organism evidence="8 9">
    <name type="scientific">Limobrevibacterium gyesilva</name>
    <dbReference type="NCBI Taxonomy" id="2991712"/>
    <lineage>
        <taxon>Bacteria</taxon>
        <taxon>Pseudomonadati</taxon>
        <taxon>Pseudomonadota</taxon>
        <taxon>Alphaproteobacteria</taxon>
        <taxon>Acetobacterales</taxon>
        <taxon>Acetobacteraceae</taxon>
        <taxon>Limobrevibacterium</taxon>
    </lineage>
</organism>
<keyword evidence="5 7" id="KW-0732">Signal</keyword>
<accession>A0AA41YQ10</accession>
<evidence type="ECO:0000256" key="1">
    <source>
        <dbReference type="ARBA" id="ARBA00004196"/>
    </source>
</evidence>
<dbReference type="Gene3D" id="3.40.50.1980">
    <property type="entry name" value="Nitrogenase molybdenum iron protein domain"/>
    <property type="match status" value="2"/>
</dbReference>
<dbReference type="GO" id="GO:0046872">
    <property type="term" value="F:metal ion binding"/>
    <property type="evidence" value="ECO:0007669"/>
    <property type="project" value="UniProtKB-KW"/>
</dbReference>
<dbReference type="RefSeq" id="WP_264711999.1">
    <property type="nucleotide sequence ID" value="NZ_JAPDNT010000001.1"/>
</dbReference>
<evidence type="ECO:0000256" key="3">
    <source>
        <dbReference type="ARBA" id="ARBA00022448"/>
    </source>
</evidence>
<dbReference type="GO" id="GO:0030313">
    <property type="term" value="C:cell envelope"/>
    <property type="evidence" value="ECO:0007669"/>
    <property type="project" value="UniProtKB-SubCell"/>
</dbReference>
<gene>
    <name evidence="8" type="ORF">OL599_02455</name>
</gene>
<dbReference type="PANTHER" id="PTHR42953:SF1">
    <property type="entry name" value="METAL-BINDING PROTEIN HI_0362-RELATED"/>
    <property type="match status" value="1"/>
</dbReference>
<name>A0AA41YQ10_9PROT</name>
<proteinExistence type="inferred from homology"/>
<dbReference type="PANTHER" id="PTHR42953">
    <property type="entry name" value="HIGH-AFFINITY ZINC UPTAKE SYSTEM PROTEIN ZNUA-RELATED"/>
    <property type="match status" value="1"/>
</dbReference>
<comment type="similarity">
    <text evidence="2 6">Belongs to the bacterial solute-binding protein 9 family.</text>
</comment>
<dbReference type="GO" id="GO:0030001">
    <property type="term" value="P:metal ion transport"/>
    <property type="evidence" value="ECO:0007669"/>
    <property type="project" value="InterPro"/>
</dbReference>
<evidence type="ECO:0000256" key="6">
    <source>
        <dbReference type="RuleBase" id="RU003512"/>
    </source>
</evidence>
<evidence type="ECO:0000256" key="5">
    <source>
        <dbReference type="ARBA" id="ARBA00022729"/>
    </source>
</evidence>
<dbReference type="PRINTS" id="PR00691">
    <property type="entry name" value="ADHESINB"/>
</dbReference>
<sequence length="296" mass="31546">MRRRPLLQGLVAAALPVAAWADDRIAVVATISILADMAATVGGDAVAVTTLVPVDGDPHAYEPRPGDLRTLQSARVLIENGLGLEGWMSRMVKASGFKGVRITAAAAVKSRTMLEGRSRITDPHAWQDPRNGVLYVRAIADGLARAIPAQEAAIRARAADYISQIEATDRWIQQTLAAIPPSRRRIITSHDAFGYFAARYGITMRGVQGIDTEAEPSARDIATLSAQIRSDHIKAVFVENMTDPRLAATLAKEAGAALGPKVYSDALSPPGGPAATYLAMFRHNVTAFAQAMAANE</sequence>
<dbReference type="AlphaFoldDB" id="A0AA41YQ10"/>
<feature type="signal peptide" evidence="7">
    <location>
        <begin position="1"/>
        <end position="21"/>
    </location>
</feature>
<dbReference type="InterPro" id="IPR006128">
    <property type="entry name" value="Lipoprotein_PsaA-like"/>
</dbReference>
<evidence type="ECO:0000313" key="9">
    <source>
        <dbReference type="Proteomes" id="UP001165679"/>
    </source>
</evidence>
<evidence type="ECO:0000256" key="4">
    <source>
        <dbReference type="ARBA" id="ARBA00022723"/>
    </source>
</evidence>
<evidence type="ECO:0000256" key="2">
    <source>
        <dbReference type="ARBA" id="ARBA00011028"/>
    </source>
</evidence>
<dbReference type="Proteomes" id="UP001165679">
    <property type="component" value="Unassembled WGS sequence"/>
</dbReference>
<dbReference type="InterPro" id="IPR006127">
    <property type="entry name" value="ZnuA-like"/>
</dbReference>
<dbReference type="GO" id="GO:0007155">
    <property type="term" value="P:cell adhesion"/>
    <property type="evidence" value="ECO:0007669"/>
    <property type="project" value="InterPro"/>
</dbReference>
<keyword evidence="3 6" id="KW-0813">Transport</keyword>
<dbReference type="Pfam" id="PF01297">
    <property type="entry name" value="ZnuA"/>
    <property type="match status" value="1"/>
</dbReference>
<dbReference type="InterPro" id="IPR006129">
    <property type="entry name" value="AdhesinB"/>
</dbReference>
<feature type="chain" id="PRO_5041463367" evidence="7">
    <location>
        <begin position="22"/>
        <end position="296"/>
    </location>
</feature>